<name>A0ABV8U538_9ACTN</name>
<evidence type="ECO:0000256" key="6">
    <source>
        <dbReference type="RuleBase" id="RU003915"/>
    </source>
</evidence>
<dbReference type="InterPro" id="IPR046357">
    <property type="entry name" value="PPIase_dom_sf"/>
</dbReference>
<dbReference type="SUPFAM" id="SSF54534">
    <property type="entry name" value="FKBP-like"/>
    <property type="match status" value="1"/>
</dbReference>
<comment type="catalytic activity">
    <reaction evidence="1 5 6">
        <text>[protein]-peptidylproline (omega=180) = [protein]-peptidylproline (omega=0)</text>
        <dbReference type="Rhea" id="RHEA:16237"/>
        <dbReference type="Rhea" id="RHEA-COMP:10747"/>
        <dbReference type="Rhea" id="RHEA-COMP:10748"/>
        <dbReference type="ChEBI" id="CHEBI:83833"/>
        <dbReference type="ChEBI" id="CHEBI:83834"/>
        <dbReference type="EC" id="5.2.1.8"/>
    </reaction>
</comment>
<gene>
    <name evidence="9" type="ORF">ACFPET_20035</name>
</gene>
<evidence type="ECO:0000259" key="8">
    <source>
        <dbReference type="PROSITE" id="PS50059"/>
    </source>
</evidence>
<sequence>MSDSKVTTTTDTTAKPEVTIPDGAPQPGLGVTTVVEGDGALVKAGDAVTVHYAGWNWSNKTPFDASWDRGQPFTVAPIGRAGVIDGWNEGMIGAKVGERRLLVIPPEKGYGPAGAAGVIPPNETLVFVIDVVGVK</sequence>
<evidence type="ECO:0000256" key="3">
    <source>
        <dbReference type="ARBA" id="ARBA00023110"/>
    </source>
</evidence>
<dbReference type="InterPro" id="IPR001179">
    <property type="entry name" value="PPIase_FKBP_dom"/>
</dbReference>
<dbReference type="EMBL" id="JBHSDK010000034">
    <property type="protein sequence ID" value="MFC4337490.1"/>
    <property type="molecule type" value="Genomic_DNA"/>
</dbReference>
<feature type="domain" description="PPIase FKBP-type" evidence="8">
    <location>
        <begin position="45"/>
        <end position="135"/>
    </location>
</feature>
<evidence type="ECO:0000313" key="10">
    <source>
        <dbReference type="Proteomes" id="UP001595823"/>
    </source>
</evidence>
<dbReference type="Gene3D" id="3.10.50.40">
    <property type="match status" value="1"/>
</dbReference>
<reference evidence="10" key="1">
    <citation type="journal article" date="2019" name="Int. J. Syst. Evol. Microbiol.">
        <title>The Global Catalogue of Microorganisms (GCM) 10K type strain sequencing project: providing services to taxonomists for standard genome sequencing and annotation.</title>
        <authorList>
            <consortium name="The Broad Institute Genomics Platform"/>
            <consortium name="The Broad Institute Genome Sequencing Center for Infectious Disease"/>
            <person name="Wu L."/>
            <person name="Ma J."/>
        </authorList>
    </citation>
    <scope>NUCLEOTIDE SEQUENCE [LARGE SCALE GENOMIC DNA]</scope>
    <source>
        <strain evidence="10">IBRC-M 10908</strain>
    </source>
</reference>
<proteinExistence type="inferred from homology"/>
<comment type="similarity">
    <text evidence="2 6">Belongs to the FKBP-type PPIase family.</text>
</comment>
<evidence type="ECO:0000313" key="9">
    <source>
        <dbReference type="EMBL" id="MFC4337490.1"/>
    </source>
</evidence>
<keyword evidence="4 5" id="KW-0413">Isomerase</keyword>
<evidence type="ECO:0000256" key="1">
    <source>
        <dbReference type="ARBA" id="ARBA00000971"/>
    </source>
</evidence>
<dbReference type="PROSITE" id="PS50059">
    <property type="entry name" value="FKBP_PPIASE"/>
    <property type="match status" value="1"/>
</dbReference>
<dbReference type="Proteomes" id="UP001595823">
    <property type="component" value="Unassembled WGS sequence"/>
</dbReference>
<dbReference type="PANTHER" id="PTHR43811:SF19">
    <property type="entry name" value="39 KDA FK506-BINDING NUCLEAR PROTEIN"/>
    <property type="match status" value="1"/>
</dbReference>
<dbReference type="Pfam" id="PF00254">
    <property type="entry name" value="FKBP_C"/>
    <property type="match status" value="1"/>
</dbReference>
<evidence type="ECO:0000256" key="2">
    <source>
        <dbReference type="ARBA" id="ARBA00006577"/>
    </source>
</evidence>
<comment type="caution">
    <text evidence="9">The sequence shown here is derived from an EMBL/GenBank/DDBJ whole genome shotgun (WGS) entry which is preliminary data.</text>
</comment>
<dbReference type="RefSeq" id="WP_380624531.1">
    <property type="nucleotide sequence ID" value="NZ_JBHSDK010000034.1"/>
</dbReference>
<feature type="region of interest" description="Disordered" evidence="7">
    <location>
        <begin position="1"/>
        <end position="28"/>
    </location>
</feature>
<organism evidence="9 10">
    <name type="scientific">Salininema proteolyticum</name>
    <dbReference type="NCBI Taxonomy" id="1607685"/>
    <lineage>
        <taxon>Bacteria</taxon>
        <taxon>Bacillati</taxon>
        <taxon>Actinomycetota</taxon>
        <taxon>Actinomycetes</taxon>
        <taxon>Glycomycetales</taxon>
        <taxon>Glycomycetaceae</taxon>
        <taxon>Salininema</taxon>
    </lineage>
</organism>
<accession>A0ABV8U538</accession>
<dbReference type="GO" id="GO:0003755">
    <property type="term" value="F:peptidyl-prolyl cis-trans isomerase activity"/>
    <property type="evidence" value="ECO:0007669"/>
    <property type="project" value="UniProtKB-EC"/>
</dbReference>
<evidence type="ECO:0000256" key="5">
    <source>
        <dbReference type="PROSITE-ProRule" id="PRU00277"/>
    </source>
</evidence>
<keyword evidence="10" id="KW-1185">Reference proteome</keyword>
<dbReference type="EC" id="5.2.1.8" evidence="6"/>
<keyword evidence="3 5" id="KW-0697">Rotamase</keyword>
<evidence type="ECO:0000256" key="4">
    <source>
        <dbReference type="ARBA" id="ARBA00023235"/>
    </source>
</evidence>
<protein>
    <recommendedName>
        <fullName evidence="6">Peptidyl-prolyl cis-trans isomerase</fullName>
        <ecNumber evidence="6">5.2.1.8</ecNumber>
    </recommendedName>
</protein>
<evidence type="ECO:0000256" key="7">
    <source>
        <dbReference type="SAM" id="MobiDB-lite"/>
    </source>
</evidence>
<dbReference type="PANTHER" id="PTHR43811">
    <property type="entry name" value="FKBP-TYPE PEPTIDYL-PROLYL CIS-TRANS ISOMERASE FKPA"/>
    <property type="match status" value="1"/>
</dbReference>